<evidence type="ECO:0000256" key="1">
    <source>
        <dbReference type="ARBA" id="ARBA00004141"/>
    </source>
</evidence>
<dbReference type="GO" id="GO:0005886">
    <property type="term" value="C:plasma membrane"/>
    <property type="evidence" value="ECO:0007669"/>
    <property type="project" value="UniProtKB-SubCell"/>
</dbReference>
<dbReference type="Gene3D" id="1.10.3720.10">
    <property type="entry name" value="MetI-like"/>
    <property type="match status" value="1"/>
</dbReference>
<accession>D5ZQT6</accession>
<protein>
    <recommendedName>
        <fullName evidence="17">Nickel import system ATP-binding protein NikD</fullName>
        <ecNumber evidence="16">7.2.2.11</ecNumber>
    </recommendedName>
</protein>
<evidence type="ECO:0000313" key="22">
    <source>
        <dbReference type="EMBL" id="EFE66501.2"/>
    </source>
</evidence>
<evidence type="ECO:0000256" key="15">
    <source>
        <dbReference type="ARBA" id="ARBA00038669"/>
    </source>
</evidence>
<feature type="transmembrane region" description="Helical" evidence="20">
    <location>
        <begin position="97"/>
        <end position="123"/>
    </location>
</feature>
<dbReference type="GO" id="GO:0015413">
    <property type="term" value="F:ABC-type nickel transporter activity"/>
    <property type="evidence" value="ECO:0007669"/>
    <property type="project" value="UniProtKB-EC"/>
</dbReference>
<evidence type="ECO:0000256" key="19">
    <source>
        <dbReference type="SAM" id="MobiDB-lite"/>
    </source>
</evidence>
<dbReference type="GO" id="GO:0005524">
    <property type="term" value="F:ATP binding"/>
    <property type="evidence" value="ECO:0007669"/>
    <property type="project" value="UniProtKB-KW"/>
</dbReference>
<comment type="similarity">
    <text evidence="3">Belongs to the ABC transporter superfamily.</text>
</comment>
<keyword evidence="13" id="KW-0921">Nickel transport</keyword>
<gene>
    <name evidence="22" type="ORF">SSFG_01750</name>
</gene>
<dbReference type="eggNOG" id="COG0444">
    <property type="taxonomic scope" value="Bacteria"/>
</dbReference>
<dbReference type="EC" id="7.2.2.11" evidence="16"/>
<dbReference type="CDD" id="cd03257">
    <property type="entry name" value="ABC_NikE_OppD_transporters"/>
    <property type="match status" value="1"/>
</dbReference>
<dbReference type="AlphaFoldDB" id="D5ZQT6"/>
<dbReference type="Gene3D" id="3.40.50.300">
    <property type="entry name" value="P-loop containing nucleotide triphosphate hydrolases"/>
    <property type="match status" value="1"/>
</dbReference>
<dbReference type="PANTHER" id="PTHR43297">
    <property type="entry name" value="OLIGOPEPTIDE TRANSPORT ATP-BINDING PROTEIN APPD"/>
    <property type="match status" value="1"/>
</dbReference>
<evidence type="ECO:0000256" key="7">
    <source>
        <dbReference type="ARBA" id="ARBA00022692"/>
    </source>
</evidence>
<feature type="compositionally biased region" description="Basic residues" evidence="19">
    <location>
        <begin position="240"/>
        <end position="253"/>
    </location>
</feature>
<dbReference type="InterPro" id="IPR003439">
    <property type="entry name" value="ABC_transporter-like_ATP-bd"/>
</dbReference>
<dbReference type="Proteomes" id="UP000003824">
    <property type="component" value="Unassembled WGS sequence"/>
</dbReference>
<evidence type="ECO:0000256" key="12">
    <source>
        <dbReference type="ARBA" id="ARBA00023065"/>
    </source>
</evidence>
<dbReference type="PROSITE" id="PS50893">
    <property type="entry name" value="ABC_TRANSPORTER_2"/>
    <property type="match status" value="1"/>
</dbReference>
<organism evidence="22 23">
    <name type="scientific">Streptomyces viridosporus (strain ATCC 14672 / DSM 40746 / JCM 4963 / KCTC 9882 / NRRL B-12104 / FH 1290)</name>
    <name type="common">Streptomyces ghanaensis</name>
    <dbReference type="NCBI Taxonomy" id="566461"/>
    <lineage>
        <taxon>Bacteria</taxon>
        <taxon>Bacillati</taxon>
        <taxon>Actinomycetota</taxon>
        <taxon>Actinomycetes</taxon>
        <taxon>Kitasatosporales</taxon>
        <taxon>Streptomycetaceae</taxon>
        <taxon>Streptomyces</taxon>
    </lineage>
</organism>
<feature type="region of interest" description="Disordered" evidence="19">
    <location>
        <begin position="180"/>
        <end position="301"/>
    </location>
</feature>
<dbReference type="InterPro" id="IPR013563">
    <property type="entry name" value="Oligopep_ABC_C"/>
</dbReference>
<dbReference type="Pfam" id="PF00005">
    <property type="entry name" value="ABC_tran"/>
    <property type="match status" value="1"/>
</dbReference>
<dbReference type="Pfam" id="PF08352">
    <property type="entry name" value="oligo_HPY"/>
    <property type="match status" value="1"/>
</dbReference>
<keyword evidence="6" id="KW-0533">Nickel</keyword>
<reference evidence="23" key="1">
    <citation type="submission" date="2008-12" db="EMBL/GenBank/DDBJ databases">
        <title>Annotation of Streptomyces ghanaensis ATCC 14672.</title>
        <authorList>
            <consortium name="The Broad Institute Genome Sequencing Platform"/>
            <consortium name="Broad Institute Microbial Sequencing Center"/>
            <person name="Fischbach M."/>
            <person name="Ward D."/>
            <person name="Young S."/>
            <person name="Kodira C.D."/>
            <person name="Zeng Q."/>
            <person name="Koehrsen M."/>
            <person name="Godfrey P."/>
            <person name="Alvarado L."/>
            <person name="Berlin A.M."/>
            <person name="Borenstein D."/>
            <person name="Chen Z."/>
            <person name="Engels R."/>
            <person name="Freedman E."/>
            <person name="Gellesch M."/>
            <person name="Goldberg J."/>
            <person name="Griggs A."/>
            <person name="Gujja S."/>
            <person name="Heiman D.I."/>
            <person name="Hepburn T.A."/>
            <person name="Howarth C."/>
            <person name="Jen D."/>
            <person name="Larson L."/>
            <person name="Lewis B."/>
            <person name="Mehta T."/>
            <person name="Park D."/>
            <person name="Pearson M."/>
            <person name="Roberts A."/>
            <person name="Saif S."/>
            <person name="Shea T.D."/>
            <person name="Shenoy N."/>
            <person name="Sisk P."/>
            <person name="Stolte C."/>
            <person name="Sykes S.N."/>
            <person name="Walk T."/>
            <person name="White J."/>
            <person name="Yandava C."/>
            <person name="Straight P."/>
            <person name="Clardy J."/>
            <person name="Hung D."/>
            <person name="Kolter R."/>
            <person name="Mekalanos J."/>
            <person name="Walker S."/>
            <person name="Walsh C.T."/>
            <person name="Wieland B.L.C."/>
            <person name="Ilzarbe M."/>
            <person name="Galagan J."/>
            <person name="Nusbaum C."/>
            <person name="Birren B."/>
        </authorList>
    </citation>
    <scope>NUCLEOTIDE SEQUENCE [LARGE SCALE GENOMIC DNA]</scope>
    <source>
        <strain evidence="23">ATCC 14672 / DSM 40746 / JCM 4963 / KCTC 9882 / NRRL B-12104 / FH 1290</strain>
    </source>
</reference>
<evidence type="ECO:0000256" key="16">
    <source>
        <dbReference type="ARBA" id="ARBA00039098"/>
    </source>
</evidence>
<feature type="transmembrane region" description="Helical" evidence="20">
    <location>
        <begin position="130"/>
        <end position="151"/>
    </location>
</feature>
<dbReference type="SMART" id="SM00382">
    <property type="entry name" value="AAA"/>
    <property type="match status" value="1"/>
</dbReference>
<evidence type="ECO:0000256" key="8">
    <source>
        <dbReference type="ARBA" id="ARBA00022741"/>
    </source>
</evidence>
<evidence type="ECO:0000256" key="10">
    <source>
        <dbReference type="ARBA" id="ARBA00022967"/>
    </source>
</evidence>
<dbReference type="SUPFAM" id="SSF161098">
    <property type="entry name" value="MetI-like"/>
    <property type="match status" value="1"/>
</dbReference>
<dbReference type="GO" id="GO:0015833">
    <property type="term" value="P:peptide transport"/>
    <property type="evidence" value="ECO:0007669"/>
    <property type="project" value="InterPro"/>
</dbReference>
<keyword evidence="7 20" id="KW-0812">Transmembrane</keyword>
<feature type="compositionally biased region" description="Basic and acidic residues" evidence="19">
    <location>
        <begin position="1"/>
        <end position="10"/>
    </location>
</feature>
<evidence type="ECO:0000256" key="5">
    <source>
        <dbReference type="ARBA" id="ARBA00022475"/>
    </source>
</evidence>
<comment type="subunit">
    <text evidence="15">The complex is composed of two ATP-binding proteins (NikD and NikE), two transmembrane proteins (NikB and NikC) and a solute-binding protein (NikA).</text>
</comment>
<keyword evidence="8" id="KW-0547">Nucleotide-binding</keyword>
<evidence type="ECO:0000256" key="9">
    <source>
        <dbReference type="ARBA" id="ARBA00022840"/>
    </source>
</evidence>
<keyword evidence="4" id="KW-0813">Transport</keyword>
<comment type="subcellular location">
    <subcellularLocation>
        <location evidence="2">Cell membrane</location>
        <topology evidence="2">Peripheral membrane protein</topology>
    </subcellularLocation>
    <subcellularLocation>
        <location evidence="1">Membrane</location>
        <topology evidence="1">Multi-pass membrane protein</topology>
    </subcellularLocation>
</comment>
<keyword evidence="14 20" id="KW-0472">Membrane</keyword>
<dbReference type="InterPro" id="IPR027417">
    <property type="entry name" value="P-loop_NTPase"/>
</dbReference>
<keyword evidence="5" id="KW-1003">Cell membrane</keyword>
<keyword evidence="12" id="KW-0406">Ion transport</keyword>
<evidence type="ECO:0000256" key="2">
    <source>
        <dbReference type="ARBA" id="ARBA00004202"/>
    </source>
</evidence>
<evidence type="ECO:0000256" key="20">
    <source>
        <dbReference type="SAM" id="Phobius"/>
    </source>
</evidence>
<feature type="transmembrane region" description="Helical" evidence="20">
    <location>
        <begin position="37"/>
        <end position="56"/>
    </location>
</feature>
<dbReference type="InterPro" id="IPR000515">
    <property type="entry name" value="MetI-like"/>
</dbReference>
<evidence type="ECO:0000256" key="17">
    <source>
        <dbReference type="ARBA" id="ARBA00044143"/>
    </source>
</evidence>
<keyword evidence="11 20" id="KW-1133">Transmembrane helix</keyword>
<evidence type="ECO:0000256" key="4">
    <source>
        <dbReference type="ARBA" id="ARBA00022448"/>
    </source>
</evidence>
<proteinExistence type="inferred from homology"/>
<evidence type="ECO:0000259" key="21">
    <source>
        <dbReference type="PROSITE" id="PS50893"/>
    </source>
</evidence>
<evidence type="ECO:0000256" key="6">
    <source>
        <dbReference type="ARBA" id="ARBA00022596"/>
    </source>
</evidence>
<dbReference type="InterPro" id="IPR035906">
    <property type="entry name" value="MetI-like_sf"/>
</dbReference>
<evidence type="ECO:0000256" key="13">
    <source>
        <dbReference type="ARBA" id="ARBA00023112"/>
    </source>
</evidence>
<keyword evidence="9" id="KW-0067">ATP-binding</keyword>
<evidence type="ECO:0000256" key="3">
    <source>
        <dbReference type="ARBA" id="ARBA00005417"/>
    </source>
</evidence>
<dbReference type="InterPro" id="IPR003593">
    <property type="entry name" value="AAA+_ATPase"/>
</dbReference>
<feature type="compositionally biased region" description="Low complexity" evidence="19">
    <location>
        <begin position="207"/>
        <end position="216"/>
    </location>
</feature>
<feature type="domain" description="ABC transporter" evidence="21">
    <location>
        <begin position="330"/>
        <end position="579"/>
    </location>
</feature>
<feature type="region of interest" description="Disordered" evidence="19">
    <location>
        <begin position="1"/>
        <end position="27"/>
    </location>
</feature>
<evidence type="ECO:0000313" key="23">
    <source>
        <dbReference type="Proteomes" id="UP000003824"/>
    </source>
</evidence>
<dbReference type="NCBIfam" id="TIGR01727">
    <property type="entry name" value="oligo_HPY"/>
    <property type="match status" value="1"/>
</dbReference>
<feature type="region of interest" description="Disordered" evidence="19">
    <location>
        <begin position="640"/>
        <end position="660"/>
    </location>
</feature>
<keyword evidence="10" id="KW-1278">Translocase</keyword>
<dbReference type="PANTHER" id="PTHR43297:SF13">
    <property type="entry name" value="NICKEL ABC TRANSPORTER, ATP-BINDING PROTEIN"/>
    <property type="match status" value="1"/>
</dbReference>
<dbReference type="EMBL" id="DS999641">
    <property type="protein sequence ID" value="EFE66501.2"/>
    <property type="molecule type" value="Genomic_DNA"/>
</dbReference>
<dbReference type="InterPro" id="IPR050388">
    <property type="entry name" value="ABC_Ni/Peptide_Import"/>
</dbReference>
<evidence type="ECO:0000256" key="11">
    <source>
        <dbReference type="ARBA" id="ARBA00022989"/>
    </source>
</evidence>
<dbReference type="CDD" id="cd06261">
    <property type="entry name" value="TM_PBP2"/>
    <property type="match status" value="1"/>
</dbReference>
<feature type="compositionally biased region" description="Basic residues" evidence="19">
    <location>
        <begin position="189"/>
        <end position="199"/>
    </location>
</feature>
<name>D5ZQT6_STRV1</name>
<dbReference type="SUPFAM" id="SSF52540">
    <property type="entry name" value="P-loop containing nucleoside triphosphate hydrolases"/>
    <property type="match status" value="1"/>
</dbReference>
<dbReference type="GO" id="GO:0016887">
    <property type="term" value="F:ATP hydrolysis activity"/>
    <property type="evidence" value="ECO:0007669"/>
    <property type="project" value="InterPro"/>
</dbReference>
<sequence length="660" mass="68987">MADITVEKADTAGPAAPTAWRGHGTARRSTHTLRLRTSAALVGVTVLAVLLVPPLVQLDQQAVDLAAKLRPPTWAHPFGTDDVGRDLLLRCVYGLRVSLLVGVVAALTATVIGTAVGATAGALGGRVDRVVMRLVDTVASVPHLLLGIFIVGHVPPGGLAGGGLRRPHPLVVHRPHRARRGPLTALPPVHRRGRLRRRLPMAGGGPAPAARGAAPGRARRRPDDPARHVARVGAVLPRPRPAHPHGQPRHPHPGRPGLPARRPVVAHPLPRPVPDHPHPRHRRARRSLAGADQPAAPIGADAVTELTELTELTERAEGTGRARRSPVLSVRGLSVRFLLPGGGRVAAVTDAHFDVAPGECLALIGESGCGKSVLASALLGLLPANAQTAGSALLGDLDLLTAGERTLARTVRGRRIGLVPQSPAAHLTPVRTIRSQLEETVAQLTGVRGRAALRAAAERAAERAAFPPDHLDRHPHELSGGLAQRAATALALVGGAPLLLADEPTTGLDRDLVDHTVDELRRHVDADGDRALLMITHDLAAAERIADRIAVMYAGRIVELADARTFFGAPGPRHPYSRGLLDALPDRAFTPIPGMPPELGALPGGCAFAARCTRATDTCATLPPLTGPSATGEVACHHPLPVHDGKGESPHTAAPEDVHA</sequence>
<comment type="catalytic activity">
    <reaction evidence="18">
        <text>Ni(2+)(out) + ATP + H2O = Ni(2+)(in) + ADP + phosphate + H(+)</text>
        <dbReference type="Rhea" id="RHEA:15557"/>
        <dbReference type="ChEBI" id="CHEBI:15377"/>
        <dbReference type="ChEBI" id="CHEBI:15378"/>
        <dbReference type="ChEBI" id="CHEBI:30616"/>
        <dbReference type="ChEBI" id="CHEBI:43474"/>
        <dbReference type="ChEBI" id="CHEBI:49786"/>
        <dbReference type="ChEBI" id="CHEBI:456216"/>
        <dbReference type="EC" id="7.2.2.11"/>
    </reaction>
    <physiologicalReaction direction="left-to-right" evidence="18">
        <dbReference type="Rhea" id="RHEA:15558"/>
    </physiologicalReaction>
</comment>
<evidence type="ECO:0000256" key="14">
    <source>
        <dbReference type="ARBA" id="ARBA00023136"/>
    </source>
</evidence>
<feature type="compositionally biased region" description="Basic and acidic residues" evidence="19">
    <location>
        <begin position="641"/>
        <end position="660"/>
    </location>
</feature>
<evidence type="ECO:0000256" key="18">
    <source>
        <dbReference type="ARBA" id="ARBA00048610"/>
    </source>
</evidence>